<evidence type="ECO:0000256" key="1">
    <source>
        <dbReference type="SAM" id="Coils"/>
    </source>
</evidence>
<dbReference type="EMBL" id="ASIV01000008">
    <property type="protein sequence ID" value="KEG18321.1"/>
    <property type="molecule type" value="Genomic_DNA"/>
</dbReference>
<reference evidence="2 3" key="1">
    <citation type="submission" date="2013-04" db="EMBL/GenBank/DDBJ databases">
        <title>The Genome Sequence of Bartonella bacilliformis Ver097.</title>
        <authorList>
            <consortium name="The Broad Institute Genomics Platform"/>
            <consortium name="The Broad Institute Genome Sequencing Center for Infectious Disease"/>
            <person name="Feldgarden M."/>
            <person name="Kirby J."/>
            <person name="Birtles R."/>
            <person name="Dasch G."/>
            <person name="Hendrix L."/>
            <person name="Koehler J."/>
            <person name="Walker B."/>
            <person name="Young S.K."/>
            <person name="Zeng Q."/>
            <person name="Gargeya S."/>
            <person name="Fitzgerald M."/>
            <person name="Haas B."/>
            <person name="Abouelleil A."/>
            <person name="Allen A.W."/>
            <person name="Alvarado L."/>
            <person name="Arachchi H.M."/>
            <person name="Berlin A.M."/>
            <person name="Chapman S.B."/>
            <person name="Gainer-Dewar J."/>
            <person name="Goldberg J."/>
            <person name="Griggs A."/>
            <person name="Gujja S."/>
            <person name="Hansen M."/>
            <person name="Howarth C."/>
            <person name="Imamovic A."/>
            <person name="Ireland A."/>
            <person name="Larimer J."/>
            <person name="McCowan C."/>
            <person name="Murphy C."/>
            <person name="Pearson M."/>
            <person name="Poon T.W."/>
            <person name="Priest M."/>
            <person name="Roberts A."/>
            <person name="Saif S."/>
            <person name="Shea T."/>
            <person name="Sisk P."/>
            <person name="Sykes S."/>
            <person name="Wortman J."/>
            <person name="Nusbaum C."/>
            <person name="Birren B."/>
        </authorList>
    </citation>
    <scope>NUCLEOTIDE SEQUENCE [LARGE SCALE GENOMIC DNA]</scope>
    <source>
        <strain evidence="2 3">Ver097</strain>
    </source>
</reference>
<dbReference type="HOGENOM" id="CLU_095592_0_0_5"/>
<protein>
    <recommendedName>
        <fullName evidence="4">Magnesium transporter MgtE intracellular domain-containing protein</fullName>
    </recommendedName>
</protein>
<sequence>MIQLRFSFFIFFMAMLTVSGIGSTVPIPNSVPVPIFSSTVRAQQKQELHSASQWVAQSKVFADAASETLFPSVSSISEPQLVPQQVAQLAVSADASPKTTAFSTPESPSILQQVVQAAMPSDASSTNTIASTASLIEGMSGMNMEEIERFCSNIGSQAADARFQLQRQQLQQLRDQISERVKTLEEKQQEYETWLKRRNDFISMAEDSLVEVLSKMRPDAAAAQLALMNSLVAASLVLKLSPKVSSTIMNELPPEKSAELTQILVSAQQFSTRKNPVN</sequence>
<accession>A0A072QY33</accession>
<dbReference type="RefSeq" id="WP_041849859.1">
    <property type="nucleotide sequence ID" value="NZ_KL503807.1"/>
</dbReference>
<feature type="coiled-coil region" evidence="1">
    <location>
        <begin position="156"/>
        <end position="190"/>
    </location>
</feature>
<evidence type="ECO:0000313" key="3">
    <source>
        <dbReference type="Proteomes" id="UP000031740"/>
    </source>
</evidence>
<proteinExistence type="predicted"/>
<comment type="caution">
    <text evidence="2">The sequence shown here is derived from an EMBL/GenBank/DDBJ whole genome shotgun (WGS) entry which is preliminary data.</text>
</comment>
<dbReference type="SUPFAM" id="SSF158791">
    <property type="entry name" value="MgtE N-terminal domain-like"/>
    <property type="match status" value="1"/>
</dbReference>
<keyword evidence="1" id="KW-0175">Coiled coil</keyword>
<dbReference type="Proteomes" id="UP000031740">
    <property type="component" value="Unassembled WGS sequence"/>
</dbReference>
<gene>
    <name evidence="2" type="ORF">H710_01170</name>
</gene>
<evidence type="ECO:0008006" key="4">
    <source>
        <dbReference type="Google" id="ProtNLM"/>
    </source>
</evidence>
<dbReference type="AlphaFoldDB" id="A0A072QY33"/>
<dbReference type="STRING" id="1293911.H710_01170"/>
<evidence type="ECO:0000313" key="2">
    <source>
        <dbReference type="EMBL" id="KEG18321.1"/>
    </source>
</evidence>
<organism evidence="2 3">
    <name type="scientific">Bartonella bacilliformis Ver097</name>
    <dbReference type="NCBI Taxonomy" id="1293911"/>
    <lineage>
        <taxon>Bacteria</taxon>
        <taxon>Pseudomonadati</taxon>
        <taxon>Pseudomonadota</taxon>
        <taxon>Alphaproteobacteria</taxon>
        <taxon>Hyphomicrobiales</taxon>
        <taxon>Bartonellaceae</taxon>
        <taxon>Bartonella</taxon>
    </lineage>
</organism>
<dbReference type="PATRIC" id="fig|1293911.3.peg.1210"/>
<name>A0A072QY33_BARBA</name>